<dbReference type="RefSeq" id="WP_047754822.1">
    <property type="nucleotide sequence ID" value="NZ_CAJUHA010000017.1"/>
</dbReference>
<gene>
    <name evidence="7" type="ORF">IX53_07525</name>
</gene>
<proteinExistence type="predicted"/>
<evidence type="ECO:0000256" key="5">
    <source>
        <dbReference type="ARBA" id="ARBA00023136"/>
    </source>
</evidence>
<keyword evidence="3 6" id="KW-0812">Transmembrane</keyword>
<feature type="transmembrane region" description="Helical" evidence="6">
    <location>
        <begin position="140"/>
        <end position="164"/>
    </location>
</feature>
<dbReference type="PANTHER" id="PTHR30086:SF20">
    <property type="entry name" value="ARGININE EXPORTER PROTEIN ARGO-RELATED"/>
    <property type="match status" value="1"/>
</dbReference>
<sequence>MFPLFPFLAYVFTMTFTPGPNNIMSMANANRFGYRKTLNFLLGVVSGFFTILLLSGLFNLALENIMPGIQLFMNIFGGLYIGYLGISVIIDRGHRTGAQKHLNNYLVGFSMQFANPKGILFGITIMANFIIPYYKSSISLILFSAFLTFVAFISVSCWALFGVLFQRFLSRYGKAINITLGLLLIYSAVSISGIMKFIKL</sequence>
<organism evidence="7 8">
    <name type="scientific">Kosmotoga pacifica</name>
    <dbReference type="NCBI Taxonomy" id="1330330"/>
    <lineage>
        <taxon>Bacteria</taxon>
        <taxon>Thermotogati</taxon>
        <taxon>Thermotogota</taxon>
        <taxon>Thermotogae</taxon>
        <taxon>Kosmotogales</taxon>
        <taxon>Kosmotogaceae</taxon>
        <taxon>Kosmotoga</taxon>
    </lineage>
</organism>
<dbReference type="KEGG" id="kpf:IX53_07525"/>
<dbReference type="Pfam" id="PF01810">
    <property type="entry name" value="LysE"/>
    <property type="match status" value="1"/>
</dbReference>
<feature type="transmembrane region" description="Helical" evidence="6">
    <location>
        <begin position="40"/>
        <end position="62"/>
    </location>
</feature>
<dbReference type="GO" id="GO:0005886">
    <property type="term" value="C:plasma membrane"/>
    <property type="evidence" value="ECO:0007669"/>
    <property type="project" value="UniProtKB-SubCell"/>
</dbReference>
<evidence type="ECO:0000256" key="6">
    <source>
        <dbReference type="SAM" id="Phobius"/>
    </source>
</evidence>
<dbReference type="PANTHER" id="PTHR30086">
    <property type="entry name" value="ARGININE EXPORTER PROTEIN ARGO"/>
    <property type="match status" value="1"/>
</dbReference>
<keyword evidence="5 6" id="KW-0472">Membrane</keyword>
<protein>
    <submittedName>
        <fullName evidence="7">Amino acid transporter LysE</fullName>
    </submittedName>
</protein>
<dbReference type="InterPro" id="IPR001123">
    <property type="entry name" value="LeuE-type"/>
</dbReference>
<dbReference type="OrthoDB" id="198428at2"/>
<feature type="transmembrane region" description="Helical" evidence="6">
    <location>
        <begin position="176"/>
        <end position="198"/>
    </location>
</feature>
<evidence type="ECO:0000256" key="4">
    <source>
        <dbReference type="ARBA" id="ARBA00022989"/>
    </source>
</evidence>
<feature type="transmembrane region" description="Helical" evidence="6">
    <location>
        <begin position="68"/>
        <end position="90"/>
    </location>
</feature>
<dbReference type="GO" id="GO:0033228">
    <property type="term" value="P:cysteine export across plasma membrane"/>
    <property type="evidence" value="ECO:0007669"/>
    <property type="project" value="TreeGrafter"/>
</dbReference>
<evidence type="ECO:0000256" key="1">
    <source>
        <dbReference type="ARBA" id="ARBA00004651"/>
    </source>
</evidence>
<accession>A0A0G2Z802</accession>
<comment type="subcellular location">
    <subcellularLocation>
        <location evidence="1">Cell membrane</location>
        <topology evidence="1">Multi-pass membrane protein</topology>
    </subcellularLocation>
</comment>
<reference evidence="7 8" key="1">
    <citation type="submission" date="2015-04" db="EMBL/GenBank/DDBJ databases">
        <title>Complete Genome Sequence of Kosmotoga pacifica SLHLJ1.</title>
        <authorList>
            <person name="Jiang L.J."/>
            <person name="Shao Z.Z."/>
            <person name="Jebbar M."/>
        </authorList>
    </citation>
    <scope>NUCLEOTIDE SEQUENCE [LARGE SCALE GENOMIC DNA]</scope>
    <source>
        <strain evidence="7 8">SLHLJ1</strain>
    </source>
</reference>
<keyword evidence="4 6" id="KW-1133">Transmembrane helix</keyword>
<evidence type="ECO:0000256" key="3">
    <source>
        <dbReference type="ARBA" id="ARBA00022692"/>
    </source>
</evidence>
<evidence type="ECO:0000313" key="8">
    <source>
        <dbReference type="Proteomes" id="UP000035159"/>
    </source>
</evidence>
<dbReference type="STRING" id="1330330.IX53_07525"/>
<dbReference type="EMBL" id="CP011232">
    <property type="protein sequence ID" value="AKI97687.1"/>
    <property type="molecule type" value="Genomic_DNA"/>
</dbReference>
<dbReference type="Proteomes" id="UP000035159">
    <property type="component" value="Chromosome"/>
</dbReference>
<dbReference type="GO" id="GO:0015171">
    <property type="term" value="F:amino acid transmembrane transporter activity"/>
    <property type="evidence" value="ECO:0007669"/>
    <property type="project" value="TreeGrafter"/>
</dbReference>
<evidence type="ECO:0000256" key="2">
    <source>
        <dbReference type="ARBA" id="ARBA00022475"/>
    </source>
</evidence>
<name>A0A0G2Z802_9BACT</name>
<keyword evidence="8" id="KW-1185">Reference proteome</keyword>
<dbReference type="AlphaFoldDB" id="A0A0G2Z802"/>
<evidence type="ECO:0000313" key="7">
    <source>
        <dbReference type="EMBL" id="AKI97687.1"/>
    </source>
</evidence>
<dbReference type="PATRIC" id="fig|1330330.3.peg.1523"/>
<keyword evidence="2" id="KW-1003">Cell membrane</keyword>